<evidence type="ECO:0000313" key="2">
    <source>
        <dbReference type="Proteomes" id="UP001652542"/>
    </source>
</evidence>
<reference evidence="1 2" key="1">
    <citation type="submission" date="2022-10" db="EMBL/GenBank/DDBJ databases">
        <title>Defluviimonas sp. nov., isolated from ocean surface water.</title>
        <authorList>
            <person name="He W."/>
            <person name="Wang L."/>
            <person name="Zhang D.-F."/>
        </authorList>
    </citation>
    <scope>NUCLEOTIDE SEQUENCE [LARGE SCALE GENOMIC DNA]</scope>
    <source>
        <strain evidence="1 2">WL0002</strain>
    </source>
</reference>
<proteinExistence type="predicted"/>
<comment type="caution">
    <text evidence="1">The sequence shown here is derived from an EMBL/GenBank/DDBJ whole genome shotgun (WGS) entry which is preliminary data.</text>
</comment>
<protein>
    <submittedName>
        <fullName evidence="1">Uncharacterized protein</fullName>
    </submittedName>
</protein>
<accession>A0ABT2ZGN0</accession>
<name>A0ABT2ZGN0_9RHOB</name>
<organism evidence="1 2">
    <name type="scientific">Albidovulum marisflavi</name>
    <dbReference type="NCBI Taxonomy" id="2984159"/>
    <lineage>
        <taxon>Bacteria</taxon>
        <taxon>Pseudomonadati</taxon>
        <taxon>Pseudomonadota</taxon>
        <taxon>Alphaproteobacteria</taxon>
        <taxon>Rhodobacterales</taxon>
        <taxon>Paracoccaceae</taxon>
        <taxon>Albidovulum</taxon>
    </lineage>
</organism>
<keyword evidence="2" id="KW-1185">Reference proteome</keyword>
<dbReference type="Proteomes" id="UP001652542">
    <property type="component" value="Unassembled WGS sequence"/>
</dbReference>
<sequence length="79" mass="8611">MTAQKSLRFLVANQTRVVRRAAVQTVVRAETTAGSHALLAGVAIKLKIFGTEQWPLYTPNDPLTRGARRDLALAQIQPG</sequence>
<dbReference type="EMBL" id="JAOWKY010000005">
    <property type="protein sequence ID" value="MCV2870299.1"/>
    <property type="molecule type" value="Genomic_DNA"/>
</dbReference>
<evidence type="ECO:0000313" key="1">
    <source>
        <dbReference type="EMBL" id="MCV2870299.1"/>
    </source>
</evidence>
<gene>
    <name evidence="1" type="ORF">OEW28_16880</name>
</gene>